<reference evidence="5" key="1">
    <citation type="submission" date="2020-10" db="EMBL/GenBank/DDBJ databases">
        <authorList>
            <person name="Gilroy R."/>
        </authorList>
    </citation>
    <scope>NUCLEOTIDE SEQUENCE</scope>
    <source>
        <strain evidence="5">CHK157-1446</strain>
    </source>
</reference>
<dbReference type="Proteomes" id="UP000823982">
    <property type="component" value="Unassembled WGS sequence"/>
</dbReference>
<dbReference type="EMBL" id="DVIR01000072">
    <property type="protein sequence ID" value="HIS25277.1"/>
    <property type="molecule type" value="Genomic_DNA"/>
</dbReference>
<dbReference type="AlphaFoldDB" id="A0A9D1EQJ4"/>
<evidence type="ECO:0000259" key="4">
    <source>
        <dbReference type="PROSITE" id="PS51084"/>
    </source>
</evidence>
<dbReference type="InterPro" id="IPR036265">
    <property type="entry name" value="HIT-like_sf"/>
</dbReference>
<dbReference type="InterPro" id="IPR011146">
    <property type="entry name" value="HIT-like"/>
</dbReference>
<name>A0A9D1EQJ4_9FIRM</name>
<feature type="active site" description="Tele-AMP-histidine intermediate" evidence="1">
    <location>
        <position position="100"/>
    </location>
</feature>
<proteinExistence type="predicted"/>
<feature type="short sequence motif" description="Histidine triad motif" evidence="2 3">
    <location>
        <begin position="98"/>
        <end position="102"/>
    </location>
</feature>
<dbReference type="PROSITE" id="PS51084">
    <property type="entry name" value="HIT_2"/>
    <property type="match status" value="1"/>
</dbReference>
<dbReference type="CDD" id="cd01276">
    <property type="entry name" value="PKCI_related"/>
    <property type="match status" value="1"/>
</dbReference>
<feature type="domain" description="HIT" evidence="4">
    <location>
        <begin position="5"/>
        <end position="112"/>
    </location>
</feature>
<protein>
    <submittedName>
        <fullName evidence="5">Histidine triad nucleotide-binding protein</fullName>
    </submittedName>
</protein>
<dbReference type="Gene3D" id="3.30.428.10">
    <property type="entry name" value="HIT-like"/>
    <property type="match status" value="1"/>
</dbReference>
<evidence type="ECO:0000313" key="5">
    <source>
        <dbReference type="EMBL" id="HIS25277.1"/>
    </source>
</evidence>
<dbReference type="PROSITE" id="PS00892">
    <property type="entry name" value="HIT_1"/>
    <property type="match status" value="1"/>
</dbReference>
<dbReference type="PRINTS" id="PR00332">
    <property type="entry name" value="HISTRIAD"/>
</dbReference>
<dbReference type="Pfam" id="PF01230">
    <property type="entry name" value="HIT"/>
    <property type="match status" value="1"/>
</dbReference>
<dbReference type="GO" id="GO:0003824">
    <property type="term" value="F:catalytic activity"/>
    <property type="evidence" value="ECO:0007669"/>
    <property type="project" value="InterPro"/>
</dbReference>
<dbReference type="InterPro" id="IPR019808">
    <property type="entry name" value="Histidine_triad_CS"/>
</dbReference>
<dbReference type="InterPro" id="IPR001310">
    <property type="entry name" value="Histidine_triad_HIT"/>
</dbReference>
<organism evidence="5 6">
    <name type="scientific">Candidatus Faeciplasma gallinarum</name>
    <dbReference type="NCBI Taxonomy" id="2840799"/>
    <lineage>
        <taxon>Bacteria</taxon>
        <taxon>Bacillati</taxon>
        <taxon>Bacillota</taxon>
        <taxon>Clostridia</taxon>
        <taxon>Eubacteriales</taxon>
        <taxon>Oscillospiraceae</taxon>
        <taxon>Oscillospiraceae incertae sedis</taxon>
        <taxon>Candidatus Faeciplasma</taxon>
    </lineage>
</organism>
<evidence type="ECO:0000256" key="3">
    <source>
        <dbReference type="PROSITE-ProRule" id="PRU00464"/>
    </source>
</evidence>
<dbReference type="SUPFAM" id="SSF54197">
    <property type="entry name" value="HIT-like"/>
    <property type="match status" value="1"/>
</dbReference>
<reference evidence="5" key="2">
    <citation type="journal article" date="2021" name="PeerJ">
        <title>Extensive microbial diversity within the chicken gut microbiome revealed by metagenomics and culture.</title>
        <authorList>
            <person name="Gilroy R."/>
            <person name="Ravi A."/>
            <person name="Getino M."/>
            <person name="Pursley I."/>
            <person name="Horton D.L."/>
            <person name="Alikhan N.F."/>
            <person name="Baker D."/>
            <person name="Gharbi K."/>
            <person name="Hall N."/>
            <person name="Watson M."/>
            <person name="Adriaenssens E.M."/>
            <person name="Foster-Nyarko E."/>
            <person name="Jarju S."/>
            <person name="Secka A."/>
            <person name="Antonio M."/>
            <person name="Oren A."/>
            <person name="Chaudhuri R.R."/>
            <person name="La Ragione R."/>
            <person name="Hildebrand F."/>
            <person name="Pallen M.J."/>
        </authorList>
    </citation>
    <scope>NUCLEOTIDE SEQUENCE</scope>
    <source>
        <strain evidence="5">CHK157-1446</strain>
    </source>
</reference>
<evidence type="ECO:0000313" key="6">
    <source>
        <dbReference type="Proteomes" id="UP000823982"/>
    </source>
</evidence>
<comment type="caution">
    <text evidence="5">The sequence shown here is derived from an EMBL/GenBank/DDBJ whole genome shotgun (WGS) entry which is preliminary data.</text>
</comment>
<sequence length="112" mass="12277">MSDCLFCKIVSGDVPSKKVYEDEYVYAFEDINPVAPVHILFIPKEHISGVSEITPANSEVISKIFEAIAKVTAEKGLDKNGFRVVSNCGADAGQTVFHLHFHVIGGTKLNWP</sequence>
<gene>
    <name evidence="5" type="ORF">IAD01_07765</name>
</gene>
<accession>A0A9D1EQJ4</accession>
<evidence type="ECO:0000256" key="2">
    <source>
        <dbReference type="PIRSR" id="PIRSR601310-3"/>
    </source>
</evidence>
<evidence type="ECO:0000256" key="1">
    <source>
        <dbReference type="PIRSR" id="PIRSR601310-1"/>
    </source>
</evidence>
<dbReference type="PANTHER" id="PTHR23089">
    <property type="entry name" value="HISTIDINE TRIAD HIT PROTEIN"/>
    <property type="match status" value="1"/>
</dbReference>